<dbReference type="Pfam" id="PF21780">
    <property type="entry name" value="DUF6875"/>
    <property type="match status" value="1"/>
</dbReference>
<dbReference type="KEGG" id="nwl:NWFMUON74_37040"/>
<protein>
    <recommendedName>
        <fullName evidence="1">DUF6875 domain-containing protein</fullName>
    </recommendedName>
</protein>
<dbReference type="AlphaFoldDB" id="A0A7G1KL56"/>
<keyword evidence="3" id="KW-1185">Reference proteome</keyword>
<evidence type="ECO:0000313" key="2">
    <source>
        <dbReference type="EMBL" id="BCK55932.1"/>
    </source>
</evidence>
<gene>
    <name evidence="2" type="ORF">NWFMUON74_37040</name>
</gene>
<dbReference type="EMBL" id="AP023396">
    <property type="protein sequence ID" value="BCK55932.1"/>
    <property type="molecule type" value="Genomic_DNA"/>
</dbReference>
<accession>A0A7G1KL56</accession>
<evidence type="ECO:0000313" key="3">
    <source>
        <dbReference type="Proteomes" id="UP000516173"/>
    </source>
</evidence>
<evidence type="ECO:0000259" key="1">
    <source>
        <dbReference type="Pfam" id="PF21780"/>
    </source>
</evidence>
<reference evidence="2 3" key="1">
    <citation type="submission" date="2020-08" db="EMBL/GenBank/DDBJ databases">
        <title>Genome Sequencing of Nocardia wallacei strain FMUON74 and assembly.</title>
        <authorList>
            <person name="Toyokawa M."/>
            <person name="Uesaka K."/>
        </authorList>
    </citation>
    <scope>NUCLEOTIDE SEQUENCE [LARGE SCALE GENOMIC DNA]</scope>
    <source>
        <strain evidence="2 3">FMUON74</strain>
    </source>
</reference>
<dbReference type="InterPro" id="IPR049240">
    <property type="entry name" value="DUF6875"/>
</dbReference>
<proteinExistence type="predicted"/>
<feature type="domain" description="DUF6875" evidence="1">
    <location>
        <begin position="26"/>
        <end position="200"/>
    </location>
</feature>
<organism evidence="2 3">
    <name type="scientific">Nocardia wallacei</name>
    <dbReference type="NCBI Taxonomy" id="480035"/>
    <lineage>
        <taxon>Bacteria</taxon>
        <taxon>Bacillati</taxon>
        <taxon>Actinomycetota</taxon>
        <taxon>Actinomycetes</taxon>
        <taxon>Mycobacteriales</taxon>
        <taxon>Nocardiaceae</taxon>
        <taxon>Nocardia</taxon>
    </lineage>
</organism>
<dbReference type="Proteomes" id="UP000516173">
    <property type="component" value="Chromosome"/>
</dbReference>
<sequence>MSAADPCEGREAVVGGLSEPDERTARTVSAWLGTVVSRPHPQLGRDGPVCPFVQPAVRAGALSILVHHWRAPHDTARMVSVIGDIVRRFRQTEPRSPNRKLHALVVVIAGLPDRHFGLIDEGHRVAKDTVIRQGLMLGQFHPRCDEPAVRNPLFPVNRAPYPLYAVRHMAVHDILFLHDERDWFDHYRRAFGHRYSDGSRLDRHLRELYESSLRRYARPEGEFA</sequence>
<name>A0A7G1KL56_9NOCA</name>